<dbReference type="Pfam" id="PF06421">
    <property type="entry name" value="LepA_C"/>
    <property type="match status" value="1"/>
</dbReference>
<dbReference type="NCBIfam" id="TIGR00231">
    <property type="entry name" value="small_GTP"/>
    <property type="match status" value="1"/>
</dbReference>
<evidence type="ECO:0000313" key="6">
    <source>
        <dbReference type="Proteomes" id="UP000018745"/>
    </source>
</evidence>
<dbReference type="InterPro" id="IPR053905">
    <property type="entry name" value="EF-G-like_DII"/>
</dbReference>
<evidence type="ECO:0000256" key="1">
    <source>
        <dbReference type="ARBA" id="ARBA00022741"/>
    </source>
</evidence>
<dbReference type="EMBL" id="CP006935">
    <property type="protein sequence ID" value="AHC40047.1"/>
    <property type="molecule type" value="Genomic_DNA"/>
</dbReference>
<dbReference type="Proteomes" id="UP000018745">
    <property type="component" value="Chromosome"/>
</dbReference>
<evidence type="ECO:0000256" key="3">
    <source>
        <dbReference type="ARBA" id="ARBA00023134"/>
    </source>
</evidence>
<reference evidence="5 6" key="1">
    <citation type="journal article" date="2014" name="Genome Announc.">
        <title>Complete Genome Sequence of Mycoplasma ovis Strain Michigan, a Hemoplasma of Sheep with Two Distinct 16S rRNA Genes.</title>
        <authorList>
            <person name="Deshuillers P.L."/>
            <person name="Santos A.P."/>
            <person name="do Nascimento N.C."/>
            <person name="Hampel J.A."/>
            <person name="Bergin I.L."/>
            <person name="Dyson M.C."/>
            <person name="Messick J.B."/>
        </authorList>
    </citation>
    <scope>NUCLEOTIDE SEQUENCE [LARGE SCALE GENOMIC DNA]</scope>
    <source>
        <strain evidence="5 6">Michigan</strain>
    </source>
</reference>
<protein>
    <submittedName>
        <fullName evidence="5">GTP-binding protein LepA</fullName>
    </submittedName>
</protein>
<keyword evidence="2" id="KW-0648">Protein biosynthesis</keyword>
<dbReference type="InterPro" id="IPR009000">
    <property type="entry name" value="Transl_B-barrel_sf"/>
</dbReference>
<dbReference type="InterPro" id="IPR013842">
    <property type="entry name" value="LepA_CTD"/>
</dbReference>
<evidence type="ECO:0000259" key="4">
    <source>
        <dbReference type="PROSITE" id="PS51722"/>
    </source>
</evidence>
<dbReference type="InterPro" id="IPR035647">
    <property type="entry name" value="EFG_III/V"/>
</dbReference>
<name>A0ABM5P0V1_9MOLU</name>
<dbReference type="Pfam" id="PF22042">
    <property type="entry name" value="EF-G_D2"/>
    <property type="match status" value="1"/>
</dbReference>
<dbReference type="Gene3D" id="2.40.30.10">
    <property type="entry name" value="Translation factors"/>
    <property type="match status" value="1"/>
</dbReference>
<dbReference type="Pfam" id="PF00009">
    <property type="entry name" value="GTP_EFTU"/>
    <property type="match status" value="1"/>
</dbReference>
<dbReference type="Gene3D" id="3.30.70.2570">
    <property type="entry name" value="Elongation factor 4, C-terminal domain"/>
    <property type="match status" value="1"/>
</dbReference>
<accession>A0ABM5P0V1</accession>
<dbReference type="Gene3D" id="3.30.70.870">
    <property type="entry name" value="Elongation Factor G (Translational Gtpase), domain 3"/>
    <property type="match status" value="1"/>
</dbReference>
<dbReference type="Gene3D" id="3.30.70.240">
    <property type="match status" value="1"/>
</dbReference>
<sequence>MELEKEKGITIKLASIRLSWKDCYLNLIDTPGHIDFSAEVFRSLKVSESALLLVDLTKGVQAQTISLFKKAKRENLKIIPVLNKMDSPLVTKSQTSQIIETLSKDPFGFHPEEFKYISAKTGQGVKELLDDLIEEIPDPSEHKYLSQLNIPFVKENKLCALVFEAEYSNQRGTILTIRVFSGKLSVGEEIYLVKAKVKTRVKGIEFLVPKAEKSENISAGEVGRIYLFLSKDLQLESGEHICNYPAPPKEQLQLLPETNSMSSFKAMIFSFIAPYEESQRELFINSLSSLKLSDTSFSYDFVKSSALGFGANIGALGPLHLEVLVSRLEKEYRLQLVSGPATIEYKAELKQGGEIFFSSALDLPERTTVSQFLEPYIQLDLSFPSQCEKEFMGFISTKRSASLIEINRTDKEVSSQYLLPLSELNSSLIHSLFAITKGYIDYSYSLADYIPLALVKVSICINNLEYPELSFLSERGEASFKAREILLKLKSSLSAQLYELALQAKIDGKIIARETLKAIGKAVAAKCYGGDITRKKKLWEKQSQGKKRLKQESKLKLPHSFFKTLISSHN</sequence>
<dbReference type="InterPro" id="IPR027417">
    <property type="entry name" value="P-loop_NTPase"/>
</dbReference>
<dbReference type="InterPro" id="IPR038363">
    <property type="entry name" value="LepA_C_sf"/>
</dbReference>
<dbReference type="PANTHER" id="PTHR43512:SF4">
    <property type="entry name" value="TRANSLATION FACTOR GUF1 HOMOLOG, CHLOROPLASTIC"/>
    <property type="match status" value="1"/>
</dbReference>
<keyword evidence="6" id="KW-1185">Reference proteome</keyword>
<organism evidence="5 6">
    <name type="scientific">Mycoplasma ovis str. Michigan</name>
    <dbReference type="NCBI Taxonomy" id="1415773"/>
    <lineage>
        <taxon>Bacteria</taxon>
        <taxon>Bacillati</taxon>
        <taxon>Mycoplasmatota</taxon>
        <taxon>Mollicutes</taxon>
        <taxon>Mycoplasmataceae</taxon>
        <taxon>Mycoplasma</taxon>
    </lineage>
</organism>
<dbReference type="SUPFAM" id="SSF50447">
    <property type="entry name" value="Translation proteins"/>
    <property type="match status" value="1"/>
</dbReference>
<dbReference type="SUPFAM" id="SSF52540">
    <property type="entry name" value="P-loop containing nucleoside triphosphate hydrolases"/>
    <property type="match status" value="1"/>
</dbReference>
<evidence type="ECO:0000313" key="5">
    <source>
        <dbReference type="EMBL" id="AHC40047.1"/>
    </source>
</evidence>
<dbReference type="SUPFAM" id="SSF54980">
    <property type="entry name" value="EF-G C-terminal domain-like"/>
    <property type="match status" value="2"/>
</dbReference>
<dbReference type="InterPro" id="IPR006297">
    <property type="entry name" value="EF-4"/>
</dbReference>
<dbReference type="PANTHER" id="PTHR43512">
    <property type="entry name" value="TRANSLATION FACTOR GUF1-RELATED"/>
    <property type="match status" value="1"/>
</dbReference>
<feature type="domain" description="Tr-type G" evidence="4">
    <location>
        <begin position="1"/>
        <end position="140"/>
    </location>
</feature>
<dbReference type="InterPro" id="IPR000795">
    <property type="entry name" value="T_Tr_GTP-bd_dom"/>
</dbReference>
<evidence type="ECO:0000256" key="2">
    <source>
        <dbReference type="ARBA" id="ARBA00022917"/>
    </source>
</evidence>
<dbReference type="PROSITE" id="PS51722">
    <property type="entry name" value="G_TR_2"/>
    <property type="match status" value="1"/>
</dbReference>
<keyword evidence="1" id="KW-0547">Nucleotide-binding</keyword>
<keyword evidence="3" id="KW-0342">GTP-binding</keyword>
<dbReference type="PRINTS" id="PR00315">
    <property type="entry name" value="ELONGATNFCT"/>
</dbReference>
<proteinExistence type="predicted"/>
<gene>
    <name evidence="5" type="ORF">OVS_03740</name>
</gene>
<dbReference type="InterPro" id="IPR005225">
    <property type="entry name" value="Small_GTP-bd"/>
</dbReference>
<dbReference type="Gene3D" id="3.40.50.300">
    <property type="entry name" value="P-loop containing nucleotide triphosphate hydrolases"/>
    <property type="match status" value="1"/>
</dbReference>